<sequence length="191" mass="22058">MKLLYLCGLFTLAFSSCSQPPPYHLPDSTYYRQQEATVLTAVSGQVMTHQFFIAPSTKSDTIGIYDSLAFPSRLKEQEISRVMRDHNLPAEFAELLRDTVNWHQARHPIANLPISQFGKTVSFTPKYISSHREAYPIYRLSRAVFNPDFTKAYFQLTWEDPGGGVKQYILCRKENGRWIVKAVDRWNSFKI</sequence>
<dbReference type="OrthoDB" id="879873at2"/>
<dbReference type="PROSITE" id="PS51257">
    <property type="entry name" value="PROKAR_LIPOPROTEIN"/>
    <property type="match status" value="1"/>
</dbReference>
<dbReference type="Proteomes" id="UP000294155">
    <property type="component" value="Unassembled WGS sequence"/>
</dbReference>
<keyword evidence="3" id="KW-1185">Reference proteome</keyword>
<accession>A0A4Q5LEJ3</accession>
<organism evidence="2 3">
    <name type="scientific">Hymenobacter persicinus</name>
    <dbReference type="NCBI Taxonomy" id="2025506"/>
    <lineage>
        <taxon>Bacteria</taxon>
        <taxon>Pseudomonadati</taxon>
        <taxon>Bacteroidota</taxon>
        <taxon>Cytophagia</taxon>
        <taxon>Cytophagales</taxon>
        <taxon>Hymenobacteraceae</taxon>
        <taxon>Hymenobacter</taxon>
    </lineage>
</organism>
<dbReference type="AlphaFoldDB" id="A0A4Q5LEJ3"/>
<evidence type="ECO:0008006" key="4">
    <source>
        <dbReference type="Google" id="ProtNLM"/>
    </source>
</evidence>
<name>A0A4Q5LEJ3_9BACT</name>
<keyword evidence="1" id="KW-0732">Signal</keyword>
<protein>
    <recommendedName>
        <fullName evidence="4">DUF3828 domain-containing protein</fullName>
    </recommendedName>
</protein>
<dbReference type="EMBL" id="SEWE01000012">
    <property type="protein sequence ID" value="RYU80730.1"/>
    <property type="molecule type" value="Genomic_DNA"/>
</dbReference>
<gene>
    <name evidence="2" type="ORF">EWM57_07705</name>
</gene>
<proteinExistence type="predicted"/>
<evidence type="ECO:0000313" key="2">
    <source>
        <dbReference type="EMBL" id="RYU80730.1"/>
    </source>
</evidence>
<dbReference type="RefSeq" id="WP_129920562.1">
    <property type="nucleotide sequence ID" value="NZ_SEWE01000012.1"/>
</dbReference>
<reference evidence="2 3" key="1">
    <citation type="submission" date="2019-02" db="EMBL/GenBank/DDBJ databases">
        <title>Bacterial novel species isolated from soil.</title>
        <authorList>
            <person name="Jung H.-Y."/>
        </authorList>
    </citation>
    <scope>NUCLEOTIDE SEQUENCE [LARGE SCALE GENOMIC DNA]</scope>
    <source>
        <strain evidence="2 3">1-3-3-3</strain>
    </source>
</reference>
<feature type="signal peptide" evidence="1">
    <location>
        <begin position="1"/>
        <end position="18"/>
    </location>
</feature>
<evidence type="ECO:0000313" key="3">
    <source>
        <dbReference type="Proteomes" id="UP000294155"/>
    </source>
</evidence>
<feature type="chain" id="PRO_5020488165" description="DUF3828 domain-containing protein" evidence="1">
    <location>
        <begin position="19"/>
        <end position="191"/>
    </location>
</feature>
<evidence type="ECO:0000256" key="1">
    <source>
        <dbReference type="SAM" id="SignalP"/>
    </source>
</evidence>
<comment type="caution">
    <text evidence="2">The sequence shown here is derived from an EMBL/GenBank/DDBJ whole genome shotgun (WGS) entry which is preliminary data.</text>
</comment>